<feature type="transmembrane region" description="Helical" evidence="1">
    <location>
        <begin position="23"/>
        <end position="44"/>
    </location>
</feature>
<comment type="caution">
    <text evidence="2">The sequence shown here is derived from an EMBL/GenBank/DDBJ whole genome shotgun (WGS) entry which is preliminary data.</text>
</comment>
<dbReference type="Proteomes" id="UP000266177">
    <property type="component" value="Unassembled WGS sequence"/>
</dbReference>
<reference evidence="2 3" key="1">
    <citation type="submission" date="2018-09" db="EMBL/GenBank/DDBJ databases">
        <title>Paenibacillus SK2017-BO5.</title>
        <authorList>
            <person name="Piskunova J.V."/>
            <person name="Dubiley S.A."/>
            <person name="Severinov K.V."/>
        </authorList>
    </citation>
    <scope>NUCLEOTIDE SEQUENCE [LARGE SCALE GENOMIC DNA]</scope>
    <source>
        <strain evidence="2 3">BO5</strain>
    </source>
</reference>
<keyword evidence="1" id="KW-0472">Membrane</keyword>
<evidence type="ECO:0000313" key="3">
    <source>
        <dbReference type="Proteomes" id="UP000266177"/>
    </source>
</evidence>
<dbReference type="InterPro" id="IPR019635">
    <property type="entry name" value="DUF2500"/>
</dbReference>
<dbReference type="OrthoDB" id="282886at2"/>
<keyword evidence="1" id="KW-1133">Transmembrane helix</keyword>
<gene>
    <name evidence="2" type="ORF">DQX05_14845</name>
</gene>
<evidence type="ECO:0000313" key="2">
    <source>
        <dbReference type="EMBL" id="RJG23146.1"/>
    </source>
</evidence>
<dbReference type="AlphaFoldDB" id="A0A3A3GH69"/>
<organism evidence="2 3">
    <name type="scientific">Paenibacillus thiaminolyticus</name>
    <name type="common">Bacillus thiaminolyticus</name>
    <dbReference type="NCBI Taxonomy" id="49283"/>
    <lineage>
        <taxon>Bacteria</taxon>
        <taxon>Bacillati</taxon>
        <taxon>Bacillota</taxon>
        <taxon>Bacilli</taxon>
        <taxon>Bacillales</taxon>
        <taxon>Paenibacillaceae</taxon>
        <taxon>Paenibacillus</taxon>
    </lineage>
</organism>
<proteinExistence type="predicted"/>
<sequence>MRFTLCKRGEKMNTLSLIPADGFIGPFFRLLLFLAVGIIAYAVLRGTVQWLHHCCQPVRSAASAVAGKRMELRHERMHHDGYVHHHSLAVHYVAFRLEDGECVEYKVSRGEFHRLEEGEAGRLLVRGARYVRFERQ</sequence>
<evidence type="ECO:0000256" key="1">
    <source>
        <dbReference type="SAM" id="Phobius"/>
    </source>
</evidence>
<accession>A0A3A3GH69</accession>
<dbReference type="EMBL" id="QYZD01000012">
    <property type="protein sequence ID" value="RJG23146.1"/>
    <property type="molecule type" value="Genomic_DNA"/>
</dbReference>
<name>A0A3A3GH69_PANTH</name>
<dbReference type="Pfam" id="PF10694">
    <property type="entry name" value="DUF2500"/>
    <property type="match status" value="1"/>
</dbReference>
<protein>
    <submittedName>
        <fullName evidence="2">DUF2500 domain-containing protein</fullName>
    </submittedName>
</protein>
<dbReference type="Gene3D" id="2.40.50.660">
    <property type="match status" value="1"/>
</dbReference>
<keyword evidence="1" id="KW-0812">Transmembrane</keyword>